<name>A0A1W7ACI7_9STAP</name>
<dbReference type="PANTHER" id="PTHR40661:SF1">
    <property type="entry name" value="HTH CRO_C1-TYPE DOMAIN-CONTAINING PROTEIN"/>
    <property type="match status" value="1"/>
</dbReference>
<evidence type="ECO:0000313" key="5">
    <source>
        <dbReference type="EMBL" id="ARQ07328.1"/>
    </source>
</evidence>
<evidence type="ECO:0000259" key="4">
    <source>
        <dbReference type="PROSITE" id="PS50943"/>
    </source>
</evidence>
<protein>
    <submittedName>
        <fullName evidence="5">LexA repressor</fullName>
    </submittedName>
</protein>
<evidence type="ECO:0000313" key="6">
    <source>
        <dbReference type="Proteomes" id="UP000194154"/>
    </source>
</evidence>
<dbReference type="InterPro" id="IPR015927">
    <property type="entry name" value="Peptidase_S24_S26A/B/C"/>
</dbReference>
<keyword evidence="1" id="KW-0805">Transcription regulation</keyword>
<dbReference type="RefSeq" id="WP_086042890.1">
    <property type="nucleotide sequence ID" value="NZ_CBCRZA010000015.1"/>
</dbReference>
<organism evidence="5 6">
    <name type="scientific">Macrococcoides canis</name>
    <dbReference type="NCBI Taxonomy" id="1855823"/>
    <lineage>
        <taxon>Bacteria</taxon>
        <taxon>Bacillati</taxon>
        <taxon>Bacillota</taxon>
        <taxon>Bacilli</taxon>
        <taxon>Bacillales</taxon>
        <taxon>Staphylococcaceae</taxon>
        <taxon>Macrococcoides</taxon>
    </lineage>
</organism>
<dbReference type="InterPro" id="IPR036286">
    <property type="entry name" value="LexA/Signal_pep-like_sf"/>
</dbReference>
<dbReference type="AlphaFoldDB" id="A0A1W7ACI7"/>
<dbReference type="SUPFAM" id="SSF51306">
    <property type="entry name" value="LexA/Signal peptidase"/>
    <property type="match status" value="1"/>
</dbReference>
<dbReference type="GeneID" id="35295794"/>
<dbReference type="GO" id="GO:0003677">
    <property type="term" value="F:DNA binding"/>
    <property type="evidence" value="ECO:0007669"/>
    <property type="project" value="UniProtKB-KW"/>
</dbReference>
<evidence type="ECO:0000256" key="3">
    <source>
        <dbReference type="ARBA" id="ARBA00023163"/>
    </source>
</evidence>
<keyword evidence="6" id="KW-1185">Reference proteome</keyword>
<dbReference type="InterPro" id="IPR010982">
    <property type="entry name" value="Lambda_DNA-bd_dom_sf"/>
</dbReference>
<dbReference type="Proteomes" id="UP000194154">
    <property type="component" value="Chromosome"/>
</dbReference>
<keyword evidence="2" id="KW-0238">DNA-binding</keyword>
<dbReference type="CDD" id="cd06529">
    <property type="entry name" value="S24_LexA-like"/>
    <property type="match status" value="1"/>
</dbReference>
<evidence type="ECO:0000256" key="1">
    <source>
        <dbReference type="ARBA" id="ARBA00023015"/>
    </source>
</evidence>
<evidence type="ECO:0000256" key="2">
    <source>
        <dbReference type="ARBA" id="ARBA00023125"/>
    </source>
</evidence>
<reference evidence="5 6" key="1">
    <citation type="journal article" date="2017" name="Int. J. Syst. Evol. Microbiol.">
        <title>Macrococcus canis sp. nov., a skin bacterium associated with infections in dogs.</title>
        <authorList>
            <person name="Gobeli Brawand S."/>
            <person name="Cotting K."/>
            <person name="Gomez-Sanz E."/>
            <person name="Collaud A."/>
            <person name="Thomann A."/>
            <person name="Brodard I."/>
            <person name="Rodriguez-Campos S."/>
            <person name="Strauss C."/>
            <person name="Perreten V."/>
        </authorList>
    </citation>
    <scope>NUCLEOTIDE SEQUENCE [LARGE SCALE GENOMIC DNA]</scope>
    <source>
        <strain evidence="5 6">KM45013</strain>
    </source>
</reference>
<dbReference type="Pfam" id="PF00717">
    <property type="entry name" value="Peptidase_S24"/>
    <property type="match status" value="1"/>
</dbReference>
<sequence>MSFATTIKRIRLEKKMNKTQFAKLLGVSDAMIHHWEKGTNEPRMGRIQNISEILNVPLSELLDFENEVQSIELSTEETDIDYFGKVSAGNFENVSIDEGTLKVPSSIFRSYKPEECIGLQVNGDSMNKVLANGSYIVVVDYRRTANYTLNTNDILVLRVGNEYTVKRVRKTETKIHLDPVSFSDEFKTNTFDIDSEDTIEVVGKVIYNYQIFD</sequence>
<dbReference type="CDD" id="cd00093">
    <property type="entry name" value="HTH_XRE"/>
    <property type="match status" value="1"/>
</dbReference>
<dbReference type="Gene3D" id="1.10.260.40">
    <property type="entry name" value="lambda repressor-like DNA-binding domains"/>
    <property type="match status" value="1"/>
</dbReference>
<feature type="domain" description="HTH cro/C1-type" evidence="4">
    <location>
        <begin position="7"/>
        <end position="61"/>
    </location>
</feature>
<dbReference type="STRING" id="1855823.MCCS_16910"/>
<gene>
    <name evidence="5" type="ORF">MCCS_16910</name>
</gene>
<dbReference type="EMBL" id="CP021059">
    <property type="protein sequence ID" value="ARQ07328.1"/>
    <property type="molecule type" value="Genomic_DNA"/>
</dbReference>
<dbReference type="InterPro" id="IPR039418">
    <property type="entry name" value="LexA-like"/>
</dbReference>
<keyword evidence="3" id="KW-0804">Transcription</keyword>
<dbReference type="OrthoDB" id="194368at2"/>
<dbReference type="PROSITE" id="PS50943">
    <property type="entry name" value="HTH_CROC1"/>
    <property type="match status" value="1"/>
</dbReference>
<accession>A0A1W7ACI7</accession>
<dbReference type="PANTHER" id="PTHR40661">
    <property type="match status" value="1"/>
</dbReference>
<proteinExistence type="predicted"/>
<dbReference type="InterPro" id="IPR001387">
    <property type="entry name" value="Cro/C1-type_HTH"/>
</dbReference>
<dbReference type="Pfam" id="PF01381">
    <property type="entry name" value="HTH_3"/>
    <property type="match status" value="1"/>
</dbReference>
<dbReference type="Gene3D" id="2.10.109.10">
    <property type="entry name" value="Umud Fragment, subunit A"/>
    <property type="match status" value="1"/>
</dbReference>
<dbReference type="SUPFAM" id="SSF47413">
    <property type="entry name" value="lambda repressor-like DNA-binding domains"/>
    <property type="match status" value="1"/>
</dbReference>
<dbReference type="KEGG" id="mcak:MCCS_16910"/>
<dbReference type="SMART" id="SM00530">
    <property type="entry name" value="HTH_XRE"/>
    <property type="match status" value="1"/>
</dbReference>